<dbReference type="InterPro" id="IPR002201">
    <property type="entry name" value="Glyco_trans_9"/>
</dbReference>
<proteinExistence type="predicted"/>
<evidence type="ECO:0000256" key="1">
    <source>
        <dbReference type="ARBA" id="ARBA00022676"/>
    </source>
</evidence>
<dbReference type="STRING" id="1035839.GCA_000238795_00634"/>
<evidence type="ECO:0000313" key="4">
    <source>
        <dbReference type="Proteomes" id="UP000253872"/>
    </source>
</evidence>
<dbReference type="Gene3D" id="3.40.50.2000">
    <property type="entry name" value="Glycogen Phosphorylase B"/>
    <property type="match status" value="2"/>
</dbReference>
<dbReference type="SUPFAM" id="SSF53756">
    <property type="entry name" value="UDP-Glycosyltransferase/glycogen phosphorylase"/>
    <property type="match status" value="1"/>
</dbReference>
<dbReference type="AlphaFoldDB" id="A0A369YGG1"/>
<dbReference type="PANTHER" id="PTHR30160">
    <property type="entry name" value="TETRAACYLDISACCHARIDE 4'-KINASE-RELATED"/>
    <property type="match status" value="1"/>
</dbReference>
<accession>A0A369YGG1</accession>
<dbReference type="Proteomes" id="UP000253872">
    <property type="component" value="Unassembled WGS sequence"/>
</dbReference>
<organism evidence="3 4">
    <name type="scientific">Haemophilus sputorum</name>
    <dbReference type="NCBI Taxonomy" id="1078480"/>
    <lineage>
        <taxon>Bacteria</taxon>
        <taxon>Pseudomonadati</taxon>
        <taxon>Pseudomonadota</taxon>
        <taxon>Gammaproteobacteria</taxon>
        <taxon>Pasteurellales</taxon>
        <taxon>Pasteurellaceae</taxon>
        <taxon>Haemophilus</taxon>
    </lineage>
</organism>
<sequence>MKKQPLEICILRLSAIGDVCHTLAVVQAIQRQYPDAHITWIIGKLEAQLMAGLPNVTLIPFDKKSGYKGMCALWKMLKNKRFDFLLNLQTAFRASILSLGIKAKQKIGFNRDRAREMQWLFTNQKVEITDAVHVLDGQMQFAKAIGVKDLTPQWQLPLTEEDIHFAQQHLSTTQKNVIISPCSSKAEKDWLPERYAEIANWLLAHQINVILVGSPTKHEIEICLSIAQQAPGCLNLVGQTSLKQLAALLKFADLLLSPDTGAAHIASIQGTPVIGLYAIHNPARTAPYQDQENVISVYEQAILDYYGKPWQQLPWATKAKSKQGENLMARIDCKKVKEKMIAILKINE</sequence>
<comment type="caution">
    <text evidence="3">The sequence shown here is derived from an EMBL/GenBank/DDBJ whole genome shotgun (WGS) entry which is preliminary data.</text>
</comment>
<dbReference type="CDD" id="cd03789">
    <property type="entry name" value="GT9_LPS_heptosyltransferase"/>
    <property type="match status" value="1"/>
</dbReference>
<dbReference type="GO" id="GO:0005829">
    <property type="term" value="C:cytosol"/>
    <property type="evidence" value="ECO:0007669"/>
    <property type="project" value="TreeGrafter"/>
</dbReference>
<dbReference type="Pfam" id="PF01075">
    <property type="entry name" value="Glyco_transf_9"/>
    <property type="match status" value="1"/>
</dbReference>
<reference evidence="3 4" key="1">
    <citation type="submission" date="2018-05" db="EMBL/GenBank/DDBJ databases">
        <title>Draft Genome Sequences for a Diverse set of 7 Haemophilus Species.</title>
        <authorList>
            <person name="Nichols M."/>
            <person name="Topaz N."/>
            <person name="Wang X."/>
            <person name="Wang X."/>
            <person name="Boxrud D."/>
        </authorList>
    </citation>
    <scope>NUCLEOTIDE SEQUENCE [LARGE SCALE GENOMIC DNA]</scope>
    <source>
        <strain evidence="3 4">C2002001239</strain>
    </source>
</reference>
<keyword evidence="1" id="KW-0328">Glycosyltransferase</keyword>
<keyword evidence="2 3" id="KW-0808">Transferase</keyword>
<dbReference type="GO" id="GO:0008713">
    <property type="term" value="F:ADP-heptose-lipopolysaccharide heptosyltransferase activity"/>
    <property type="evidence" value="ECO:0007669"/>
    <property type="project" value="TreeGrafter"/>
</dbReference>
<dbReference type="EMBL" id="QEPN01000001">
    <property type="protein sequence ID" value="RDE73841.1"/>
    <property type="molecule type" value="Genomic_DNA"/>
</dbReference>
<evidence type="ECO:0000256" key="2">
    <source>
        <dbReference type="ARBA" id="ARBA00022679"/>
    </source>
</evidence>
<evidence type="ECO:0000313" key="3">
    <source>
        <dbReference type="EMBL" id="RDE73841.1"/>
    </source>
</evidence>
<dbReference type="GO" id="GO:0009244">
    <property type="term" value="P:lipopolysaccharide core region biosynthetic process"/>
    <property type="evidence" value="ECO:0007669"/>
    <property type="project" value="TreeGrafter"/>
</dbReference>
<protein>
    <submittedName>
        <fullName evidence="3">Lipopolysaccharide heptosyltransferase family protein</fullName>
    </submittedName>
</protein>
<dbReference type="RefSeq" id="WP_111401618.1">
    <property type="nucleotide sequence ID" value="NZ_JANFLW010000001.1"/>
</dbReference>
<gene>
    <name evidence="3" type="ORF">DPV93_01390</name>
</gene>
<dbReference type="InterPro" id="IPR051199">
    <property type="entry name" value="LPS_LOS_Heptosyltrfase"/>
</dbReference>
<name>A0A369YGG1_9PAST</name>
<dbReference type="PANTHER" id="PTHR30160:SF21">
    <property type="entry name" value="LIPOPOLYSACCHARIDE CORE HEPTOSYLTRANSFERASE OPSX"/>
    <property type="match status" value="1"/>
</dbReference>